<organism evidence="1 2">
    <name type="scientific">Carnegiea gigantea</name>
    <dbReference type="NCBI Taxonomy" id="171969"/>
    <lineage>
        <taxon>Eukaryota</taxon>
        <taxon>Viridiplantae</taxon>
        <taxon>Streptophyta</taxon>
        <taxon>Embryophyta</taxon>
        <taxon>Tracheophyta</taxon>
        <taxon>Spermatophyta</taxon>
        <taxon>Magnoliopsida</taxon>
        <taxon>eudicotyledons</taxon>
        <taxon>Gunneridae</taxon>
        <taxon>Pentapetalae</taxon>
        <taxon>Caryophyllales</taxon>
        <taxon>Cactineae</taxon>
        <taxon>Cactaceae</taxon>
        <taxon>Cactoideae</taxon>
        <taxon>Echinocereeae</taxon>
        <taxon>Carnegiea</taxon>
    </lineage>
</organism>
<keyword evidence="2" id="KW-1185">Reference proteome</keyword>
<gene>
    <name evidence="1" type="ORF">Cgig2_030775</name>
</gene>
<evidence type="ECO:0000313" key="1">
    <source>
        <dbReference type="EMBL" id="KAJ8448919.1"/>
    </source>
</evidence>
<proteinExistence type="predicted"/>
<dbReference type="EMBL" id="JAKOGI010000026">
    <property type="protein sequence ID" value="KAJ8448919.1"/>
    <property type="molecule type" value="Genomic_DNA"/>
</dbReference>
<reference evidence="1" key="1">
    <citation type="submission" date="2022-04" db="EMBL/GenBank/DDBJ databases">
        <title>Carnegiea gigantea Genome sequencing and assembly v2.</title>
        <authorList>
            <person name="Copetti D."/>
            <person name="Sanderson M.J."/>
            <person name="Burquez A."/>
            <person name="Wojciechowski M.F."/>
        </authorList>
    </citation>
    <scope>NUCLEOTIDE SEQUENCE</scope>
    <source>
        <strain evidence="1">SGP5-SGP5p</strain>
        <tissue evidence="1">Aerial part</tissue>
    </source>
</reference>
<dbReference type="Proteomes" id="UP001153076">
    <property type="component" value="Unassembled WGS sequence"/>
</dbReference>
<comment type="caution">
    <text evidence="1">The sequence shown here is derived from an EMBL/GenBank/DDBJ whole genome shotgun (WGS) entry which is preliminary data.</text>
</comment>
<protein>
    <submittedName>
        <fullName evidence="1">Uncharacterized protein</fullName>
    </submittedName>
</protein>
<evidence type="ECO:0000313" key="2">
    <source>
        <dbReference type="Proteomes" id="UP001153076"/>
    </source>
</evidence>
<name>A0A9Q1QP23_9CARY</name>
<sequence length="216" mass="23890">MLGGWPLKKKVAAISIEESAEGISQLLSEPPTENSLPVEVNPKFSSVNTPLRWSELVDMNAKNGPLDVDAEIPNPIVANKPNTTVPLNQGSSSTREEMEGEWLVDGEKQSINGLTKLASAIGVPLHIDKCIAYKDRIAYARVLIQVYVLSHRLTLSLFVIHLGRSLIRWCILNGYRSSVINEIKAALFSIDDGKTPRLDGYSAGFYKHACLGYYWH</sequence>
<dbReference type="AlphaFoldDB" id="A0A9Q1QP23"/>
<accession>A0A9Q1QP23</accession>